<evidence type="ECO:0000313" key="2">
    <source>
        <dbReference type="Proteomes" id="UP000012160"/>
    </source>
</evidence>
<comment type="caution">
    <text evidence="1">The sequence shown here is derived from an EMBL/GenBank/DDBJ whole genome shotgun (WGS) entry which is preliminary data.</text>
</comment>
<reference evidence="1 2" key="1">
    <citation type="submission" date="2013-01" db="EMBL/GenBank/DDBJ databases">
        <authorList>
            <person name="Harkins D.M."/>
            <person name="Durkin A.S."/>
            <person name="Brinkac L.M."/>
            <person name="Haft D.H."/>
            <person name="Selengut J.D."/>
            <person name="Sanka R."/>
            <person name="DePew J."/>
            <person name="Purushe J."/>
            <person name="Matthias M.A."/>
            <person name="Vinetz J.M."/>
            <person name="Sutton G.G."/>
            <person name="Nierman W.C."/>
            <person name="Fouts D.E."/>
        </authorList>
    </citation>
    <scope>NUCLEOTIDE SEQUENCE [LARGE SCALE GENOMIC DNA]</scope>
    <source>
        <strain evidence="1 2">ZUN179</strain>
    </source>
</reference>
<gene>
    <name evidence="1" type="ORF">LEP1GSC187_3293</name>
</gene>
<dbReference type="RefSeq" id="WP_004469809.1">
    <property type="nucleotide sequence ID" value="NZ_AHOQ02000030.1"/>
</dbReference>
<organism evidence="1 2">
    <name type="scientific">Leptospira santarosai str. ZUN179</name>
    <dbReference type="NCBI Taxonomy" id="1049985"/>
    <lineage>
        <taxon>Bacteria</taxon>
        <taxon>Pseudomonadati</taxon>
        <taxon>Spirochaetota</taxon>
        <taxon>Spirochaetia</taxon>
        <taxon>Leptospirales</taxon>
        <taxon>Leptospiraceae</taxon>
        <taxon>Leptospira</taxon>
    </lineage>
</organism>
<dbReference type="AlphaFoldDB" id="M6UJX2"/>
<dbReference type="EMBL" id="AHOQ02000030">
    <property type="protein sequence ID" value="EMO45432.1"/>
    <property type="molecule type" value="Genomic_DNA"/>
</dbReference>
<name>M6UJX2_9LEPT</name>
<sequence>MNFSFGDRSQNDDFIRKFDSKIATLDFIQITLRQNLLKVIELENVLKKSFYSLLVKTGDYICLKTLNL</sequence>
<proteinExistence type="predicted"/>
<protein>
    <submittedName>
        <fullName evidence="1">Uncharacterized protein</fullName>
    </submittedName>
</protein>
<accession>M6UJX2</accession>
<dbReference type="Proteomes" id="UP000012160">
    <property type="component" value="Unassembled WGS sequence"/>
</dbReference>
<evidence type="ECO:0000313" key="1">
    <source>
        <dbReference type="EMBL" id="EMO45432.1"/>
    </source>
</evidence>